<evidence type="ECO:0000313" key="2">
    <source>
        <dbReference type="Proteomes" id="UP000776983"/>
    </source>
</evidence>
<protein>
    <submittedName>
        <fullName evidence="1">Acyl-CoA/acyl-ACP dehydrogenase</fullName>
    </submittedName>
</protein>
<dbReference type="InterPro" id="IPR037069">
    <property type="entry name" value="AcylCoA_DH/ox_N_sf"/>
</dbReference>
<sequence>MSQAQAHPLAQPLPLPESLASWLTDSALALDAGDAVVAEELMPRMGQAGIYRHGVDAGIGGHEGTDIADAIAAVAGVARYSMAAAFVVWSQRTFIEYLIQSPNQGLAQRLLPGLLEGQFAGASGLSNAMKFLGGIEALQVQASPAPQGWSVSGILPWVTNLRAPEYYVASAVQMPDGGAAVMALPSQVQGLTRTEDLSLVGMQGTQTAALRLENCAIGEEWLIHKQANVFLPALRPAFLGIQCGMALGLAARAIEETLACRGAARAILEEEALALRDELSQRWLALINGIRDGEFLQSPAAMFETRIALSDIALQAVALEVQAKGGAGYLRNMQPDVARRWGEAAFIPVVTPSLVQLKTELSKRASRTPAA</sequence>
<gene>
    <name evidence="1" type="ORF">H0484_10190</name>
</gene>
<comment type="caution">
    <text evidence="1">The sequence shown here is derived from an EMBL/GenBank/DDBJ whole genome shotgun (WGS) entry which is preliminary data.</text>
</comment>
<dbReference type="InterPro" id="IPR009100">
    <property type="entry name" value="AcylCoA_DH/oxidase_NM_dom_sf"/>
</dbReference>
<dbReference type="Proteomes" id="UP000776983">
    <property type="component" value="Unassembled WGS sequence"/>
</dbReference>
<dbReference type="EMBL" id="JACDXW010000005">
    <property type="protein sequence ID" value="MCB5364113.1"/>
    <property type="molecule type" value="Genomic_DNA"/>
</dbReference>
<dbReference type="SUPFAM" id="SSF56645">
    <property type="entry name" value="Acyl-CoA dehydrogenase NM domain-like"/>
    <property type="match status" value="1"/>
</dbReference>
<proteinExistence type="predicted"/>
<dbReference type="InterPro" id="IPR046373">
    <property type="entry name" value="Acyl-CoA_Oxase/DH_mid-dom_sf"/>
</dbReference>
<dbReference type="Gene3D" id="1.10.540.10">
    <property type="entry name" value="Acyl-CoA dehydrogenase/oxidase, N-terminal domain"/>
    <property type="match status" value="1"/>
</dbReference>
<reference evidence="1 2" key="1">
    <citation type="submission" date="2020-07" db="EMBL/GenBank/DDBJ databases">
        <title>Pusillimonas sp. nov., isolated from poultry manure in Taiwan.</title>
        <authorList>
            <person name="Lin S.-Y."/>
            <person name="Tang Y.-S."/>
            <person name="Young C.-C."/>
        </authorList>
    </citation>
    <scope>NUCLEOTIDE SEQUENCE [LARGE SCALE GENOMIC DNA]</scope>
    <source>
        <strain evidence="1 2">CC-YST705</strain>
    </source>
</reference>
<accession>A0ABS8CDK5</accession>
<organism evidence="1 2">
    <name type="scientific">Mesopusillimonas faecipullorum</name>
    <dbReference type="NCBI Taxonomy" id="2755040"/>
    <lineage>
        <taxon>Bacteria</taxon>
        <taxon>Pseudomonadati</taxon>
        <taxon>Pseudomonadota</taxon>
        <taxon>Betaproteobacteria</taxon>
        <taxon>Burkholderiales</taxon>
        <taxon>Alcaligenaceae</taxon>
        <taxon>Mesopusillimonas</taxon>
    </lineage>
</organism>
<dbReference type="RefSeq" id="WP_390624831.1">
    <property type="nucleotide sequence ID" value="NZ_JACDXW010000005.1"/>
</dbReference>
<dbReference type="PANTHER" id="PTHR43884:SF12">
    <property type="entry name" value="ISOVALERYL-COA DEHYDROGENASE, MITOCHONDRIAL-RELATED"/>
    <property type="match status" value="1"/>
</dbReference>
<name>A0ABS8CDK5_9BURK</name>
<keyword evidence="2" id="KW-1185">Reference proteome</keyword>
<dbReference type="Gene3D" id="2.40.110.10">
    <property type="entry name" value="Butyryl-CoA Dehydrogenase, subunit A, domain 2"/>
    <property type="match status" value="1"/>
</dbReference>
<dbReference type="PANTHER" id="PTHR43884">
    <property type="entry name" value="ACYL-COA DEHYDROGENASE"/>
    <property type="match status" value="1"/>
</dbReference>
<evidence type="ECO:0000313" key="1">
    <source>
        <dbReference type="EMBL" id="MCB5364113.1"/>
    </source>
</evidence>